<dbReference type="SUPFAM" id="SSF51215">
    <property type="entry name" value="Regulatory protein AraC"/>
    <property type="match status" value="1"/>
</dbReference>
<dbReference type="PRINTS" id="PR00032">
    <property type="entry name" value="HTHARAC"/>
</dbReference>
<feature type="domain" description="HTH araC/xylS-type" evidence="4">
    <location>
        <begin position="177"/>
        <end position="275"/>
    </location>
</feature>
<dbReference type="InterPro" id="IPR018062">
    <property type="entry name" value="HTH_AraC-typ_CS"/>
</dbReference>
<keyword evidence="2 5" id="KW-0238">DNA-binding</keyword>
<proteinExistence type="predicted"/>
<evidence type="ECO:0000259" key="4">
    <source>
        <dbReference type="PROSITE" id="PS01124"/>
    </source>
</evidence>
<keyword evidence="3" id="KW-0804">Transcription</keyword>
<reference evidence="5 6" key="1">
    <citation type="submission" date="2016-10" db="EMBL/GenBank/DDBJ databases">
        <authorList>
            <person name="de Groot N.N."/>
        </authorList>
    </citation>
    <scope>NUCLEOTIDE SEQUENCE [LARGE SCALE GENOMIC DNA]</scope>
    <source>
        <strain evidence="5 6">DSM 9179</strain>
    </source>
</reference>
<dbReference type="RefSeq" id="WP_170841517.1">
    <property type="nucleotide sequence ID" value="NZ_FOJI01000028.1"/>
</dbReference>
<dbReference type="AlphaFoldDB" id="A0A1I0RWS9"/>
<dbReference type="InterPro" id="IPR009057">
    <property type="entry name" value="Homeodomain-like_sf"/>
</dbReference>
<organism evidence="5 6">
    <name type="scientific">[Clostridium] fimetarium</name>
    <dbReference type="NCBI Taxonomy" id="99656"/>
    <lineage>
        <taxon>Bacteria</taxon>
        <taxon>Bacillati</taxon>
        <taxon>Bacillota</taxon>
        <taxon>Clostridia</taxon>
        <taxon>Lachnospirales</taxon>
        <taxon>Lachnospiraceae</taxon>
    </lineage>
</organism>
<accession>A0A1I0RWS9</accession>
<evidence type="ECO:0000256" key="1">
    <source>
        <dbReference type="ARBA" id="ARBA00023015"/>
    </source>
</evidence>
<dbReference type="PROSITE" id="PS01124">
    <property type="entry name" value="HTH_ARAC_FAMILY_2"/>
    <property type="match status" value="1"/>
</dbReference>
<dbReference type="PANTHER" id="PTHR43280">
    <property type="entry name" value="ARAC-FAMILY TRANSCRIPTIONAL REGULATOR"/>
    <property type="match status" value="1"/>
</dbReference>
<dbReference type="Gene3D" id="2.60.120.10">
    <property type="entry name" value="Jelly Rolls"/>
    <property type="match status" value="1"/>
</dbReference>
<dbReference type="GO" id="GO:0003700">
    <property type="term" value="F:DNA-binding transcription factor activity"/>
    <property type="evidence" value="ECO:0007669"/>
    <property type="project" value="InterPro"/>
</dbReference>
<dbReference type="SMART" id="SM00342">
    <property type="entry name" value="HTH_ARAC"/>
    <property type="match status" value="1"/>
</dbReference>
<sequence>MNLYKRTDDFLIERVKRDANYNSQPFHFHPYYEIGFFVKGTRNVTVNHSIYNLKKGNGVFILAGELHKGYPIEHNPSPIELINIYFMEEYIEPFFEIFGKNEFLEFFKNHVIEIPAGRREYLEEILQKMIDEHAGIDEMSKKMRTSYFTELMVFLIRCQKNTGGDILEYDENNKIIADAAEYIYFNYDKDITLDDVTTKFNMSKSYFSKRFKEVTGFGFKEYLISVRLKEACDSLLNTEESITQIAFECGFNDSNYFGDAFRKAKGVSPHKYRKNKGLI</sequence>
<dbReference type="Pfam" id="PF02311">
    <property type="entry name" value="AraC_binding"/>
    <property type="match status" value="1"/>
</dbReference>
<dbReference type="InterPro" id="IPR003313">
    <property type="entry name" value="AraC-bd"/>
</dbReference>
<dbReference type="InterPro" id="IPR020449">
    <property type="entry name" value="Tscrpt_reg_AraC-type_HTH"/>
</dbReference>
<evidence type="ECO:0000313" key="5">
    <source>
        <dbReference type="EMBL" id="SEW45941.1"/>
    </source>
</evidence>
<keyword evidence="6" id="KW-1185">Reference proteome</keyword>
<dbReference type="InterPro" id="IPR037923">
    <property type="entry name" value="HTH-like"/>
</dbReference>
<dbReference type="STRING" id="99656.SAMN05421659_1281"/>
<name>A0A1I0RWS9_9FIRM</name>
<dbReference type="InterPro" id="IPR014710">
    <property type="entry name" value="RmlC-like_jellyroll"/>
</dbReference>
<evidence type="ECO:0000256" key="3">
    <source>
        <dbReference type="ARBA" id="ARBA00023163"/>
    </source>
</evidence>
<evidence type="ECO:0000256" key="2">
    <source>
        <dbReference type="ARBA" id="ARBA00023125"/>
    </source>
</evidence>
<gene>
    <name evidence="5" type="ORF">SAMN05421659_1281</name>
</gene>
<evidence type="ECO:0000313" key="6">
    <source>
        <dbReference type="Proteomes" id="UP000199701"/>
    </source>
</evidence>
<dbReference type="Pfam" id="PF12833">
    <property type="entry name" value="HTH_18"/>
    <property type="match status" value="1"/>
</dbReference>
<dbReference type="Gene3D" id="1.10.10.60">
    <property type="entry name" value="Homeodomain-like"/>
    <property type="match status" value="2"/>
</dbReference>
<dbReference type="EMBL" id="FOJI01000028">
    <property type="protein sequence ID" value="SEW45941.1"/>
    <property type="molecule type" value="Genomic_DNA"/>
</dbReference>
<dbReference type="GO" id="GO:0043565">
    <property type="term" value="F:sequence-specific DNA binding"/>
    <property type="evidence" value="ECO:0007669"/>
    <property type="project" value="InterPro"/>
</dbReference>
<dbReference type="PANTHER" id="PTHR43280:SF2">
    <property type="entry name" value="HTH-TYPE TRANSCRIPTIONAL REGULATOR EXSA"/>
    <property type="match status" value="1"/>
</dbReference>
<keyword evidence="1" id="KW-0805">Transcription regulation</keyword>
<dbReference type="SUPFAM" id="SSF46689">
    <property type="entry name" value="Homeodomain-like"/>
    <property type="match status" value="2"/>
</dbReference>
<dbReference type="InterPro" id="IPR018060">
    <property type="entry name" value="HTH_AraC"/>
</dbReference>
<dbReference type="Proteomes" id="UP000199701">
    <property type="component" value="Unassembled WGS sequence"/>
</dbReference>
<dbReference type="PROSITE" id="PS00041">
    <property type="entry name" value="HTH_ARAC_FAMILY_1"/>
    <property type="match status" value="1"/>
</dbReference>
<protein>
    <submittedName>
        <fullName evidence="5">AraC-type DNA-binding protein</fullName>
    </submittedName>
</protein>